<evidence type="ECO:0000313" key="6">
    <source>
        <dbReference type="Proteomes" id="UP000249789"/>
    </source>
</evidence>
<feature type="compositionally biased region" description="Basic and acidic residues" evidence="2">
    <location>
        <begin position="129"/>
        <end position="142"/>
    </location>
</feature>
<dbReference type="GO" id="GO:0035091">
    <property type="term" value="F:phosphatidylinositol binding"/>
    <property type="evidence" value="ECO:0007669"/>
    <property type="project" value="InterPro"/>
</dbReference>
<evidence type="ECO:0000256" key="2">
    <source>
        <dbReference type="SAM" id="MobiDB-lite"/>
    </source>
</evidence>
<dbReference type="OrthoDB" id="41200at2759"/>
<reference evidence="5 6" key="1">
    <citation type="submission" date="2018-02" db="EMBL/GenBank/DDBJ databases">
        <title>The genomes of Aspergillus section Nigri reveals drivers in fungal speciation.</title>
        <authorList>
            <consortium name="DOE Joint Genome Institute"/>
            <person name="Vesth T.C."/>
            <person name="Nybo J."/>
            <person name="Theobald S."/>
            <person name="Brandl J."/>
            <person name="Frisvad J.C."/>
            <person name="Nielsen K.F."/>
            <person name="Lyhne E.K."/>
            <person name="Kogle M.E."/>
            <person name="Kuo A."/>
            <person name="Riley R."/>
            <person name="Clum A."/>
            <person name="Nolan M."/>
            <person name="Lipzen A."/>
            <person name="Salamov A."/>
            <person name="Henrissat B."/>
            <person name="Wiebenga A."/>
            <person name="De vries R.P."/>
            <person name="Grigoriev I.V."/>
            <person name="Mortensen U.H."/>
            <person name="Andersen M.R."/>
            <person name="Baker S.E."/>
        </authorList>
    </citation>
    <scope>NUCLEOTIDE SEQUENCE [LARGE SCALE GENOMIC DNA]</scope>
    <source>
        <strain evidence="5 6">CBS 313.89</strain>
    </source>
</reference>
<feature type="transmembrane region" description="Helical" evidence="3">
    <location>
        <begin position="59"/>
        <end position="91"/>
    </location>
</feature>
<feature type="compositionally biased region" description="Polar residues" evidence="2">
    <location>
        <begin position="391"/>
        <end position="404"/>
    </location>
</feature>
<dbReference type="InterPro" id="IPR036871">
    <property type="entry name" value="PX_dom_sf"/>
</dbReference>
<dbReference type="InterPro" id="IPR013937">
    <property type="entry name" value="Sorting_nexin_C"/>
</dbReference>
<proteinExistence type="inferred from homology"/>
<comment type="similarity">
    <text evidence="1">Belongs to the sorting nexin family.</text>
</comment>
<dbReference type="InterPro" id="IPR001683">
    <property type="entry name" value="PX_dom"/>
</dbReference>
<sequence length="988" mass="108108">MVDDNTNIIHRPPIDKDIHHKHTLLHHDGTSAAHNNALPNQRSTVDVALQFLASTSNEVLLGVVACATITTAFILGKFGFLLIGAFAGFILHSSWENTAHEITGGILRKNRSKKIEPLQAFPSPLLYWEDRKPDRNGQRADESEGQNESMHTIKPDFSSFGPKTAASLRSIRDEILNKYVNQWSKLILPPESTFTTSCREVLVGFVTRLGLHISRKRPADTFMELLINSSSLMIVFLNELSAAFNAAEFAESPERFISRYLDLHPASNLANILQKEQQRQKMKMVAEDILSGYLDSNVHDCALMRQFLCDVLSSIMSDSVVSALSQPETINSWIVQLLGEGESQIMQAIDLGVDKAKSQDVTVSDTSRMTMSDCNFESCEDNASPLRDSDPPTSQMTTAENTEAASFKQRGAAVSPQREEFLNLAQNRGCAGAPPVTSNEGTNCPPLGVEFHSHSSLAHAEEHMTLEAMESGNCETSALPQSSASPTGDIVLDEAASSPYLTFHHASLSIDLNLDSEGGEHFRFKPTCEFLLQIEPQLTRSTGWMVFRNYADFESLHNTLSTISKLNEIHDFMDLFPALPPWKGQTRLGLAKRLEQYLRCALENGPLAESEKMKCFLNRDGSMATGSIAASRKIGLSFPVQNTLGAMGKGVLGVFANAPKGVPGRVFEGMTGVFGSGGGKELALGAESSRSDHDSSVVDQQYEHGCGSSTQHPIVTQSREVSCDWADSMLSDNRSHLMPSQSSADGKPSDVSRSLGTIPPGGSQAAAVDGNDLNRPASIILDSEVDSSSVGECSLSPEMLGASGDKMDCRTIQVEEQERRIQGNSITQEEARTALELIFAVIIELYTLSSVWDIRRRLLNAAKSYVLRPGNPNLEMIREVFQESVIKSHFSDDAIGSYLMKIRENALPTEAEITSLRGPMSGPEKERLKETARRLFVEKGLPQALTGLMGTAASKEALGKLFDCLQVRIIAQGFMFSLLLQVLRAIVF</sequence>
<keyword evidence="3" id="KW-0812">Transmembrane</keyword>
<dbReference type="Gene3D" id="3.30.1520.10">
    <property type="entry name" value="Phox-like domain"/>
    <property type="match status" value="1"/>
</dbReference>
<keyword evidence="3" id="KW-1133">Transmembrane helix</keyword>
<feature type="region of interest" description="Disordered" evidence="2">
    <location>
        <begin position="129"/>
        <end position="154"/>
    </location>
</feature>
<evidence type="ECO:0000256" key="3">
    <source>
        <dbReference type="SAM" id="Phobius"/>
    </source>
</evidence>
<feature type="region of interest" description="Disordered" evidence="2">
    <location>
        <begin position="732"/>
        <end position="770"/>
    </location>
</feature>
<dbReference type="PANTHER" id="PTHR22775:SF47">
    <property type="entry name" value="MEIOTICALLY UP-REGULATED GENE 122 PROTEIN"/>
    <property type="match status" value="1"/>
</dbReference>
<gene>
    <name evidence="5" type="ORF">BO72DRAFT_521256</name>
</gene>
<feature type="region of interest" description="Disordered" evidence="2">
    <location>
        <begin position="376"/>
        <end position="406"/>
    </location>
</feature>
<dbReference type="Proteomes" id="UP000249789">
    <property type="component" value="Unassembled WGS sequence"/>
</dbReference>
<name>A0A8G1VWR2_9EURO</name>
<dbReference type="CDD" id="cd06093">
    <property type="entry name" value="PX_domain"/>
    <property type="match status" value="1"/>
</dbReference>
<dbReference type="SUPFAM" id="SSF64268">
    <property type="entry name" value="PX domain"/>
    <property type="match status" value="1"/>
</dbReference>
<dbReference type="InterPro" id="IPR003114">
    <property type="entry name" value="Phox_assoc"/>
</dbReference>
<evidence type="ECO:0000313" key="5">
    <source>
        <dbReference type="EMBL" id="RAK72259.1"/>
    </source>
</evidence>
<protein>
    <recommendedName>
        <fullName evidence="4">PXA domain-containing protein</fullName>
    </recommendedName>
</protein>
<evidence type="ECO:0000259" key="4">
    <source>
        <dbReference type="PROSITE" id="PS51207"/>
    </source>
</evidence>
<dbReference type="Pfam" id="PF02194">
    <property type="entry name" value="PXA"/>
    <property type="match status" value="1"/>
</dbReference>
<dbReference type="EMBL" id="KZ824699">
    <property type="protein sequence ID" value="RAK72259.1"/>
    <property type="molecule type" value="Genomic_DNA"/>
</dbReference>
<feature type="region of interest" description="Disordered" evidence="2">
    <location>
        <begin position="684"/>
        <end position="713"/>
    </location>
</feature>
<dbReference type="AlphaFoldDB" id="A0A8G1VWR2"/>
<organism evidence="5 6">
    <name type="scientific">Aspergillus fijiensis CBS 313.89</name>
    <dbReference type="NCBI Taxonomy" id="1448319"/>
    <lineage>
        <taxon>Eukaryota</taxon>
        <taxon>Fungi</taxon>
        <taxon>Dikarya</taxon>
        <taxon>Ascomycota</taxon>
        <taxon>Pezizomycotina</taxon>
        <taxon>Eurotiomycetes</taxon>
        <taxon>Eurotiomycetidae</taxon>
        <taxon>Eurotiales</taxon>
        <taxon>Aspergillaceae</taxon>
        <taxon>Aspergillus</taxon>
    </lineage>
</organism>
<dbReference type="Pfam" id="PF00787">
    <property type="entry name" value="PX"/>
    <property type="match status" value="1"/>
</dbReference>
<dbReference type="GeneID" id="63867082"/>
<dbReference type="PANTHER" id="PTHR22775">
    <property type="entry name" value="SORTING NEXIN"/>
    <property type="match status" value="1"/>
</dbReference>
<dbReference type="PROSITE" id="PS51207">
    <property type="entry name" value="PXA"/>
    <property type="match status" value="1"/>
</dbReference>
<keyword evidence="3" id="KW-0472">Membrane</keyword>
<accession>A0A8G1VWR2</accession>
<feature type="domain" description="PXA" evidence="4">
    <location>
        <begin position="161"/>
        <end position="342"/>
    </location>
</feature>
<evidence type="ECO:0000256" key="1">
    <source>
        <dbReference type="ARBA" id="ARBA00010883"/>
    </source>
</evidence>
<dbReference type="Pfam" id="PF08628">
    <property type="entry name" value="Nexin_C"/>
    <property type="match status" value="1"/>
</dbReference>
<dbReference type="VEuPathDB" id="FungiDB:BO72DRAFT_521256"/>
<dbReference type="RefSeq" id="XP_040796271.1">
    <property type="nucleotide sequence ID" value="XM_040949747.1"/>
</dbReference>
<keyword evidence="6" id="KW-1185">Reference proteome</keyword>